<proteinExistence type="inferred from homology"/>
<dbReference type="Proteomes" id="UP000788153">
    <property type="component" value="Unassembled WGS sequence"/>
</dbReference>
<evidence type="ECO:0000256" key="4">
    <source>
        <dbReference type="ARBA" id="ARBA00023125"/>
    </source>
</evidence>
<evidence type="ECO:0000256" key="2">
    <source>
        <dbReference type="ARBA" id="ARBA00023015"/>
    </source>
</evidence>
<dbReference type="NCBIfam" id="TIGR02937">
    <property type="entry name" value="sigma70-ECF"/>
    <property type="match status" value="1"/>
</dbReference>
<keyword evidence="10" id="KW-1185">Reference proteome</keyword>
<gene>
    <name evidence="9" type="ORF">FHT01_000215</name>
</gene>
<keyword evidence="2 6" id="KW-0805">Transcription regulation</keyword>
<dbReference type="InterPro" id="IPR013325">
    <property type="entry name" value="RNA_pol_sigma_r2"/>
</dbReference>
<dbReference type="Pfam" id="PF04542">
    <property type="entry name" value="Sigma70_r2"/>
    <property type="match status" value="1"/>
</dbReference>
<dbReference type="RefSeq" id="WP_140047896.1">
    <property type="nucleotide sequence ID" value="NZ_BAAAEV010000001.1"/>
</dbReference>
<evidence type="ECO:0000256" key="5">
    <source>
        <dbReference type="ARBA" id="ARBA00023163"/>
    </source>
</evidence>
<dbReference type="InterPro" id="IPR014284">
    <property type="entry name" value="RNA_pol_sigma-70_dom"/>
</dbReference>
<evidence type="ECO:0000259" key="8">
    <source>
        <dbReference type="Pfam" id="PF04545"/>
    </source>
</evidence>
<evidence type="ECO:0000256" key="3">
    <source>
        <dbReference type="ARBA" id="ARBA00023082"/>
    </source>
</evidence>
<organism evidence="9 10">
    <name type="scientific">Sphingomonas japonica</name>
    <dbReference type="NCBI Taxonomy" id="511662"/>
    <lineage>
        <taxon>Bacteria</taxon>
        <taxon>Pseudomonadati</taxon>
        <taxon>Pseudomonadota</taxon>
        <taxon>Alphaproteobacteria</taxon>
        <taxon>Sphingomonadales</taxon>
        <taxon>Sphingomonadaceae</taxon>
        <taxon>Sphingomonas</taxon>
    </lineage>
</organism>
<comment type="caution">
    <text evidence="9">The sequence shown here is derived from an EMBL/GenBank/DDBJ whole genome shotgun (WGS) entry which is preliminary data.</text>
</comment>
<evidence type="ECO:0000256" key="6">
    <source>
        <dbReference type="RuleBase" id="RU000716"/>
    </source>
</evidence>
<comment type="similarity">
    <text evidence="1 6">Belongs to the sigma-70 factor family. ECF subfamily.</text>
</comment>
<dbReference type="SUPFAM" id="SSF88946">
    <property type="entry name" value="Sigma2 domain of RNA polymerase sigma factors"/>
    <property type="match status" value="1"/>
</dbReference>
<dbReference type="PROSITE" id="PS01063">
    <property type="entry name" value="SIGMA70_ECF"/>
    <property type="match status" value="1"/>
</dbReference>
<dbReference type="CDD" id="cd06171">
    <property type="entry name" value="Sigma70_r4"/>
    <property type="match status" value="1"/>
</dbReference>
<keyword evidence="3 6" id="KW-0731">Sigma factor</keyword>
<evidence type="ECO:0000256" key="1">
    <source>
        <dbReference type="ARBA" id="ARBA00010641"/>
    </source>
</evidence>
<reference evidence="9 10" key="1">
    <citation type="submission" date="2020-03" db="EMBL/GenBank/DDBJ databases">
        <title>Genomic Encyclopedia of Type Strains, Phase IV (KMG-IV): sequencing the most valuable type-strain genomes for metagenomic binning, comparative biology and taxonomic classification.</title>
        <authorList>
            <person name="Goeker M."/>
        </authorList>
    </citation>
    <scope>NUCLEOTIDE SEQUENCE [LARGE SCALE GENOMIC DNA]</scope>
    <source>
        <strain evidence="9 10">DSM 22753</strain>
    </source>
</reference>
<dbReference type="PANTHER" id="PTHR43133:SF62">
    <property type="entry name" value="RNA POLYMERASE SIGMA FACTOR SIGZ"/>
    <property type="match status" value="1"/>
</dbReference>
<dbReference type="InterPro" id="IPR013324">
    <property type="entry name" value="RNA_pol_sigma_r3/r4-like"/>
</dbReference>
<accession>A0ABX0TWI8</accession>
<evidence type="ECO:0000313" key="10">
    <source>
        <dbReference type="Proteomes" id="UP000788153"/>
    </source>
</evidence>
<dbReference type="PANTHER" id="PTHR43133">
    <property type="entry name" value="RNA POLYMERASE ECF-TYPE SIGMA FACTO"/>
    <property type="match status" value="1"/>
</dbReference>
<name>A0ABX0TWI8_9SPHN</name>
<evidence type="ECO:0000313" key="9">
    <source>
        <dbReference type="EMBL" id="NIJ22673.1"/>
    </source>
</evidence>
<keyword evidence="4 6" id="KW-0238">DNA-binding</keyword>
<sequence>MTSQQSADAARDRLTDAIARVGQGERDGLRYVYDHTAAKLMGICLRILGDRNAAEDVLQEVYLKVWRGAEAFDASRASPITWLCTIARNTAIDWQRASQRRAEGVAAASDDAAIADTAADPAEAHAQRVLVNDCLEQIETRQAGAIRAAFFEGFTYSELAARAAVPLGTMKSWVRRGLERLRECLSGG</sequence>
<feature type="domain" description="RNA polymerase sigma-70 region 2" evidence="7">
    <location>
        <begin position="33"/>
        <end position="101"/>
    </location>
</feature>
<evidence type="ECO:0000259" key="7">
    <source>
        <dbReference type="Pfam" id="PF04542"/>
    </source>
</evidence>
<feature type="domain" description="RNA polymerase sigma-70 region 4" evidence="8">
    <location>
        <begin position="134"/>
        <end position="183"/>
    </location>
</feature>
<keyword evidence="5 6" id="KW-0804">Transcription</keyword>
<dbReference type="EMBL" id="JAASQP010000001">
    <property type="protein sequence ID" value="NIJ22673.1"/>
    <property type="molecule type" value="Genomic_DNA"/>
</dbReference>
<dbReference type="Pfam" id="PF04545">
    <property type="entry name" value="Sigma70_r4"/>
    <property type="match status" value="1"/>
</dbReference>
<dbReference type="Gene3D" id="1.10.1740.10">
    <property type="match status" value="1"/>
</dbReference>
<dbReference type="InterPro" id="IPR036388">
    <property type="entry name" value="WH-like_DNA-bd_sf"/>
</dbReference>
<dbReference type="InterPro" id="IPR007627">
    <property type="entry name" value="RNA_pol_sigma70_r2"/>
</dbReference>
<protein>
    <recommendedName>
        <fullName evidence="6">RNA polymerase sigma factor</fullName>
    </recommendedName>
</protein>
<dbReference type="SUPFAM" id="SSF88659">
    <property type="entry name" value="Sigma3 and sigma4 domains of RNA polymerase sigma factors"/>
    <property type="match status" value="1"/>
</dbReference>
<dbReference type="InterPro" id="IPR039425">
    <property type="entry name" value="RNA_pol_sigma-70-like"/>
</dbReference>
<dbReference type="Gene3D" id="1.10.10.10">
    <property type="entry name" value="Winged helix-like DNA-binding domain superfamily/Winged helix DNA-binding domain"/>
    <property type="match status" value="1"/>
</dbReference>
<dbReference type="InterPro" id="IPR000838">
    <property type="entry name" value="RNA_pol_sigma70_ECF_CS"/>
</dbReference>
<dbReference type="InterPro" id="IPR007630">
    <property type="entry name" value="RNA_pol_sigma70_r4"/>
</dbReference>